<accession>A0AAD7CPG2</accession>
<sequence length="151" mass="17113">MSYTVDSTVFDISWYLLVSNASETMVSLLLYGVYVNLFLLSLYTLSRRKTAGTKPLMVASCIMAIVGSTQMAIDVAVTTEAARFHQQIVHTQVLNEYGLMMLPLSMTLPVLYIAQEVTFVINNFITDLFFLYRCYVIWGFSKKPIILPMLL</sequence>
<evidence type="ECO:0000256" key="1">
    <source>
        <dbReference type="SAM" id="Phobius"/>
    </source>
</evidence>
<dbReference type="EMBL" id="JARKIE010000300">
    <property type="protein sequence ID" value="KAJ7656579.1"/>
    <property type="molecule type" value="Genomic_DNA"/>
</dbReference>
<evidence type="ECO:0000313" key="2">
    <source>
        <dbReference type="EMBL" id="KAJ7656579.1"/>
    </source>
</evidence>
<protein>
    <submittedName>
        <fullName evidence="2">Uncharacterized protein</fullName>
    </submittedName>
</protein>
<keyword evidence="1" id="KW-1133">Transmembrane helix</keyword>
<gene>
    <name evidence="2" type="ORF">B0H17DRAFT_1337967</name>
</gene>
<keyword evidence="3" id="KW-1185">Reference proteome</keyword>
<dbReference type="AlphaFoldDB" id="A0AAD7CPG2"/>
<feature type="transmembrane region" description="Helical" evidence="1">
    <location>
        <begin position="57"/>
        <end position="77"/>
    </location>
</feature>
<feature type="non-terminal residue" evidence="2">
    <location>
        <position position="1"/>
    </location>
</feature>
<dbReference type="Proteomes" id="UP001221757">
    <property type="component" value="Unassembled WGS sequence"/>
</dbReference>
<keyword evidence="1" id="KW-0812">Transmembrane</keyword>
<comment type="caution">
    <text evidence="2">The sequence shown here is derived from an EMBL/GenBank/DDBJ whole genome shotgun (WGS) entry which is preliminary data.</text>
</comment>
<keyword evidence="1" id="KW-0472">Membrane</keyword>
<organism evidence="2 3">
    <name type="scientific">Mycena rosella</name>
    <name type="common">Pink bonnet</name>
    <name type="synonym">Agaricus rosellus</name>
    <dbReference type="NCBI Taxonomy" id="1033263"/>
    <lineage>
        <taxon>Eukaryota</taxon>
        <taxon>Fungi</taxon>
        <taxon>Dikarya</taxon>
        <taxon>Basidiomycota</taxon>
        <taxon>Agaricomycotina</taxon>
        <taxon>Agaricomycetes</taxon>
        <taxon>Agaricomycetidae</taxon>
        <taxon>Agaricales</taxon>
        <taxon>Marasmiineae</taxon>
        <taxon>Mycenaceae</taxon>
        <taxon>Mycena</taxon>
    </lineage>
</organism>
<proteinExistence type="predicted"/>
<feature type="transmembrane region" description="Helical" evidence="1">
    <location>
        <begin position="97"/>
        <end position="114"/>
    </location>
</feature>
<evidence type="ECO:0000313" key="3">
    <source>
        <dbReference type="Proteomes" id="UP001221757"/>
    </source>
</evidence>
<feature type="transmembrane region" description="Helical" evidence="1">
    <location>
        <begin position="25"/>
        <end position="45"/>
    </location>
</feature>
<reference evidence="2" key="1">
    <citation type="submission" date="2023-03" db="EMBL/GenBank/DDBJ databases">
        <title>Massive genome expansion in bonnet fungi (Mycena s.s.) driven by repeated elements and novel gene families across ecological guilds.</title>
        <authorList>
            <consortium name="Lawrence Berkeley National Laboratory"/>
            <person name="Harder C.B."/>
            <person name="Miyauchi S."/>
            <person name="Viragh M."/>
            <person name="Kuo A."/>
            <person name="Thoen E."/>
            <person name="Andreopoulos B."/>
            <person name="Lu D."/>
            <person name="Skrede I."/>
            <person name="Drula E."/>
            <person name="Henrissat B."/>
            <person name="Morin E."/>
            <person name="Kohler A."/>
            <person name="Barry K."/>
            <person name="LaButti K."/>
            <person name="Morin E."/>
            <person name="Salamov A."/>
            <person name="Lipzen A."/>
            <person name="Mereny Z."/>
            <person name="Hegedus B."/>
            <person name="Baldrian P."/>
            <person name="Stursova M."/>
            <person name="Weitz H."/>
            <person name="Taylor A."/>
            <person name="Grigoriev I.V."/>
            <person name="Nagy L.G."/>
            <person name="Martin F."/>
            <person name="Kauserud H."/>
        </authorList>
    </citation>
    <scope>NUCLEOTIDE SEQUENCE</scope>
    <source>
        <strain evidence="2">CBHHK067</strain>
    </source>
</reference>
<feature type="transmembrane region" description="Helical" evidence="1">
    <location>
        <begin position="121"/>
        <end position="141"/>
    </location>
</feature>
<name>A0AAD7CPG2_MYCRO</name>